<protein>
    <submittedName>
        <fullName evidence="1">Uncharacterized protein</fullName>
    </submittedName>
</protein>
<evidence type="ECO:0000313" key="2">
    <source>
        <dbReference type="Proteomes" id="UP001055125"/>
    </source>
</evidence>
<evidence type="ECO:0000313" key="1">
    <source>
        <dbReference type="EMBL" id="GJD97327.1"/>
    </source>
</evidence>
<sequence>MAYTLHRLAAGSYDLALDDAIMGCVVQEVSRTGQVEGWRVELLDDLPTVLRPQPFTQAEHHFPTLEAAVAWLGGAPVVEEGD</sequence>
<keyword evidence="2" id="KW-1185">Reference proteome</keyword>
<organism evidence="1 2">
    <name type="scientific">Methylobacterium iners</name>
    <dbReference type="NCBI Taxonomy" id="418707"/>
    <lineage>
        <taxon>Bacteria</taxon>
        <taxon>Pseudomonadati</taxon>
        <taxon>Pseudomonadota</taxon>
        <taxon>Alphaproteobacteria</taxon>
        <taxon>Hyphomicrobiales</taxon>
        <taxon>Methylobacteriaceae</taxon>
        <taxon>Methylobacterium</taxon>
    </lineage>
</organism>
<dbReference type="EMBL" id="BPQP01000088">
    <property type="protein sequence ID" value="GJD97327.1"/>
    <property type="molecule type" value="Genomic_DNA"/>
</dbReference>
<gene>
    <name evidence="1" type="ORF">OCOJLMKI_4556</name>
</gene>
<accession>A0ABQ4S4H7</accession>
<proteinExistence type="predicted"/>
<comment type="caution">
    <text evidence="1">The sequence shown here is derived from an EMBL/GenBank/DDBJ whole genome shotgun (WGS) entry which is preliminary data.</text>
</comment>
<dbReference type="RefSeq" id="WP_238246402.1">
    <property type="nucleotide sequence ID" value="NZ_BPQP01000088.1"/>
</dbReference>
<name>A0ABQ4S4H7_9HYPH</name>
<reference evidence="1" key="2">
    <citation type="submission" date="2021-08" db="EMBL/GenBank/DDBJ databases">
        <authorList>
            <person name="Tani A."/>
            <person name="Ola A."/>
            <person name="Ogura Y."/>
            <person name="Katsura K."/>
            <person name="Hayashi T."/>
        </authorList>
    </citation>
    <scope>NUCLEOTIDE SEQUENCE</scope>
    <source>
        <strain evidence="1">DSM 19015</strain>
    </source>
</reference>
<reference evidence="1" key="1">
    <citation type="journal article" date="2021" name="Front. Microbiol.">
        <title>Comprehensive Comparative Genomics and Phenotyping of Methylobacterium Species.</title>
        <authorList>
            <person name="Alessa O."/>
            <person name="Ogura Y."/>
            <person name="Fujitani Y."/>
            <person name="Takami H."/>
            <person name="Hayashi T."/>
            <person name="Sahin N."/>
            <person name="Tani A."/>
        </authorList>
    </citation>
    <scope>NUCLEOTIDE SEQUENCE</scope>
    <source>
        <strain evidence="1">DSM 19015</strain>
    </source>
</reference>
<dbReference type="Proteomes" id="UP001055125">
    <property type="component" value="Unassembled WGS sequence"/>
</dbReference>